<evidence type="ECO:0000313" key="2">
    <source>
        <dbReference type="Proteomes" id="UP000182915"/>
    </source>
</evidence>
<name>A0A1H6IY12_MYCRU</name>
<dbReference type="EMBL" id="LT629971">
    <property type="protein sequence ID" value="SEH54566.1"/>
    <property type="molecule type" value="Genomic_DNA"/>
</dbReference>
<keyword evidence="2" id="KW-1185">Reference proteome</keyword>
<gene>
    <name evidence="1" type="ORF">SAMN04489835_1257</name>
</gene>
<dbReference type="RefSeq" id="WP_197680359.1">
    <property type="nucleotide sequence ID" value="NZ_LT629971.1"/>
</dbReference>
<dbReference type="Proteomes" id="UP000182915">
    <property type="component" value="Chromosome I"/>
</dbReference>
<dbReference type="STRING" id="370526.SAMN04489835_1257"/>
<protein>
    <submittedName>
        <fullName evidence="1">Uncharacterized protein</fullName>
    </submittedName>
</protein>
<sequence>MVGMTTTRPTTLLGDALDAHGGLTRWNGLRNVEASLVSGGLLYDLKGQPSDRAARQIRVTLREVYTALRPFGARDQSMVYTCARTVIEKTDGTVVADVATDDVRRSFAGHTLTTAWNPLQRAFFSGYALWTYLNSPFLLARPDVELYPVPAVEHHGEALPGIGVVFPPSVPTHSRHQRFYFGPDRLLRRHDYRVDIAGAFPASQYLGDYTTAAGLAVPTTRRAYRATDDGQTVWEELMVDMAFSDIAFTA</sequence>
<organism evidence="1 2">
    <name type="scientific">Mycolicibacterium rutilum</name>
    <name type="common">Mycobacterium rutilum</name>
    <dbReference type="NCBI Taxonomy" id="370526"/>
    <lineage>
        <taxon>Bacteria</taxon>
        <taxon>Bacillati</taxon>
        <taxon>Actinomycetota</taxon>
        <taxon>Actinomycetes</taxon>
        <taxon>Mycobacteriales</taxon>
        <taxon>Mycobacteriaceae</taxon>
        <taxon>Mycolicibacterium</taxon>
    </lineage>
</organism>
<reference evidence="2" key="1">
    <citation type="submission" date="2016-10" db="EMBL/GenBank/DDBJ databases">
        <authorList>
            <person name="Varghese N."/>
            <person name="Submissions S."/>
        </authorList>
    </citation>
    <scope>NUCLEOTIDE SEQUENCE [LARGE SCALE GENOMIC DNA]</scope>
    <source>
        <strain evidence="2">DSM 45405</strain>
    </source>
</reference>
<dbReference type="AlphaFoldDB" id="A0A1H6IY12"/>
<proteinExistence type="predicted"/>
<accession>A0A1H6IY12</accession>
<evidence type="ECO:0000313" key="1">
    <source>
        <dbReference type="EMBL" id="SEH54566.1"/>
    </source>
</evidence>